<dbReference type="Pfam" id="PF00177">
    <property type="entry name" value="Ribosomal_S7"/>
    <property type="match status" value="1"/>
</dbReference>
<reference evidence="9" key="2">
    <citation type="submission" date="2023-05" db="EMBL/GenBank/DDBJ databases">
        <authorList>
            <person name="Schelkunov M.I."/>
        </authorList>
    </citation>
    <scope>NUCLEOTIDE SEQUENCE</scope>
    <source>
        <strain evidence="9">Hsosn_3</strain>
        <tissue evidence="9">Leaf</tissue>
    </source>
</reference>
<dbReference type="SUPFAM" id="SSF47973">
    <property type="entry name" value="Ribosomal protein S7"/>
    <property type="match status" value="1"/>
</dbReference>
<feature type="domain" description="Small ribosomal subunit protein uS7" evidence="7">
    <location>
        <begin position="63"/>
        <end position="207"/>
    </location>
</feature>
<evidence type="ECO:0000256" key="3">
    <source>
        <dbReference type="ARBA" id="ARBA00022980"/>
    </source>
</evidence>
<dbReference type="Gene3D" id="2.60.40.420">
    <property type="entry name" value="Cupredoxins - blue copper proteins"/>
    <property type="match status" value="1"/>
</dbReference>
<keyword evidence="6" id="KW-0812">Transmembrane</keyword>
<sequence length="429" mass="47546">MNPVQTLKMDKFDVSVKSITGRKIKFTRKSPILSDSRKIGDSASTKPGLVSDISVEDYITASAAKNPIYMPHTSGRYQAKRFRKALCPLVERLTNSLMMHGRNNGKKLLDVHIVKHAMEIIHLLTDQNPIQVIVDSVINSGRREDATRIGSAGVVRRQAVDISPLRRVNQAIYLLTTGARESAFRNVKTIAECLADELINAAKGSSNRLQCISCAITLSLFMCMTMIILFWSQLIICVILLSVSIAKAEDPYRYFTWTVTYGTASPLGVPQQSRKLSQRNGIKQRKNSWQDGVLGTNCAIPPNSNYTYKFQTKDQIGGYTYFPSTLMHKAAGGFGALNIYARPRIPVPYSLPAGDFSLLIGDWRTSSHKIFRRLNFMPSFLPGLPKDYAICTGTTAFLAACATQTGKSHVDEVQGIVEFIQAAKRVKIS</sequence>
<keyword evidence="10" id="KW-1185">Reference proteome</keyword>
<evidence type="ECO:0008006" key="11">
    <source>
        <dbReference type="Google" id="ProtNLM"/>
    </source>
</evidence>
<dbReference type="InterPro" id="IPR008972">
    <property type="entry name" value="Cupredoxin"/>
</dbReference>
<dbReference type="InterPro" id="IPR023798">
    <property type="entry name" value="Ribosomal_uS7_dom"/>
</dbReference>
<name>A0AAD8JJY4_9APIA</name>
<dbReference type="Gene3D" id="1.10.455.10">
    <property type="entry name" value="Ribosomal protein S7 domain"/>
    <property type="match status" value="1"/>
</dbReference>
<accession>A0AAD8JJY4</accession>
<comment type="similarity">
    <text evidence="1 5">Belongs to the universal ribosomal protein uS7 family.</text>
</comment>
<evidence type="ECO:0000256" key="2">
    <source>
        <dbReference type="ARBA" id="ARBA00010609"/>
    </source>
</evidence>
<organism evidence="9 10">
    <name type="scientific">Heracleum sosnowskyi</name>
    <dbReference type="NCBI Taxonomy" id="360622"/>
    <lineage>
        <taxon>Eukaryota</taxon>
        <taxon>Viridiplantae</taxon>
        <taxon>Streptophyta</taxon>
        <taxon>Embryophyta</taxon>
        <taxon>Tracheophyta</taxon>
        <taxon>Spermatophyta</taxon>
        <taxon>Magnoliopsida</taxon>
        <taxon>eudicotyledons</taxon>
        <taxon>Gunneridae</taxon>
        <taxon>Pentapetalae</taxon>
        <taxon>asterids</taxon>
        <taxon>campanulids</taxon>
        <taxon>Apiales</taxon>
        <taxon>Apiaceae</taxon>
        <taxon>Apioideae</taxon>
        <taxon>apioid superclade</taxon>
        <taxon>Tordylieae</taxon>
        <taxon>Tordyliinae</taxon>
        <taxon>Heracleum</taxon>
    </lineage>
</organism>
<evidence type="ECO:0000256" key="4">
    <source>
        <dbReference type="ARBA" id="ARBA00023274"/>
    </source>
</evidence>
<keyword evidence="6" id="KW-1133">Transmembrane helix</keyword>
<dbReference type="InterPro" id="IPR011707">
    <property type="entry name" value="Cu-oxidase-like_N"/>
</dbReference>
<evidence type="ECO:0000259" key="7">
    <source>
        <dbReference type="Pfam" id="PF00177"/>
    </source>
</evidence>
<feature type="domain" description="Plastocyanin-like" evidence="8">
    <location>
        <begin position="280"/>
        <end position="342"/>
    </location>
</feature>
<evidence type="ECO:0000256" key="6">
    <source>
        <dbReference type="SAM" id="Phobius"/>
    </source>
</evidence>
<dbReference type="GO" id="GO:0005507">
    <property type="term" value="F:copper ion binding"/>
    <property type="evidence" value="ECO:0007669"/>
    <property type="project" value="InterPro"/>
</dbReference>
<dbReference type="InterPro" id="IPR000235">
    <property type="entry name" value="Ribosomal_uS7"/>
</dbReference>
<feature type="transmembrane region" description="Helical" evidence="6">
    <location>
        <begin position="218"/>
        <end position="243"/>
    </location>
</feature>
<dbReference type="InterPro" id="IPR005716">
    <property type="entry name" value="Ribosomal_uS7_euk/arc"/>
</dbReference>
<comment type="similarity">
    <text evidence="2">Belongs to the multicopper oxidase family.</text>
</comment>
<dbReference type="EMBL" id="JAUIZM010000001">
    <property type="protein sequence ID" value="KAK1404006.1"/>
    <property type="molecule type" value="Genomic_DNA"/>
</dbReference>
<dbReference type="GO" id="GO:0006412">
    <property type="term" value="P:translation"/>
    <property type="evidence" value="ECO:0007669"/>
    <property type="project" value="InterPro"/>
</dbReference>
<dbReference type="AlphaFoldDB" id="A0AAD8JJY4"/>
<reference evidence="9" key="1">
    <citation type="submission" date="2023-02" db="EMBL/GenBank/DDBJ databases">
        <title>Genome of toxic invasive species Heracleum sosnowskyi carries increased number of genes despite the absence of recent whole-genome duplications.</title>
        <authorList>
            <person name="Schelkunov M."/>
            <person name="Shtratnikova V."/>
            <person name="Makarenko M."/>
            <person name="Klepikova A."/>
            <person name="Omelchenko D."/>
            <person name="Novikova G."/>
            <person name="Obukhova E."/>
            <person name="Bogdanov V."/>
            <person name="Penin A."/>
            <person name="Logacheva M."/>
        </authorList>
    </citation>
    <scope>NUCLEOTIDE SEQUENCE</scope>
    <source>
        <strain evidence="9">Hsosn_3</strain>
        <tissue evidence="9">Leaf</tissue>
    </source>
</reference>
<evidence type="ECO:0000313" key="9">
    <source>
        <dbReference type="EMBL" id="KAK1404006.1"/>
    </source>
</evidence>
<evidence type="ECO:0000256" key="1">
    <source>
        <dbReference type="ARBA" id="ARBA00007151"/>
    </source>
</evidence>
<dbReference type="NCBIfam" id="TIGR01028">
    <property type="entry name" value="uS7_euk_arch"/>
    <property type="match status" value="1"/>
</dbReference>
<dbReference type="PROSITE" id="PS00052">
    <property type="entry name" value="RIBOSOMAL_S7"/>
    <property type="match status" value="1"/>
</dbReference>
<evidence type="ECO:0000313" key="10">
    <source>
        <dbReference type="Proteomes" id="UP001237642"/>
    </source>
</evidence>
<dbReference type="InterPro" id="IPR036823">
    <property type="entry name" value="Ribosomal_uS7_dom_sf"/>
</dbReference>
<dbReference type="Proteomes" id="UP001237642">
    <property type="component" value="Unassembled WGS sequence"/>
</dbReference>
<dbReference type="PANTHER" id="PTHR11205">
    <property type="entry name" value="RIBOSOMAL PROTEIN S7"/>
    <property type="match status" value="1"/>
</dbReference>
<dbReference type="InterPro" id="IPR020606">
    <property type="entry name" value="Ribosomal_uS7_CS"/>
</dbReference>
<dbReference type="GO" id="GO:0003723">
    <property type="term" value="F:RNA binding"/>
    <property type="evidence" value="ECO:0007669"/>
    <property type="project" value="InterPro"/>
</dbReference>
<comment type="caution">
    <text evidence="9">The sequence shown here is derived from an EMBL/GenBank/DDBJ whole genome shotgun (WGS) entry which is preliminary data.</text>
</comment>
<dbReference type="SUPFAM" id="SSF49503">
    <property type="entry name" value="Cupredoxins"/>
    <property type="match status" value="1"/>
</dbReference>
<keyword evidence="3 5" id="KW-0689">Ribosomal protein</keyword>
<protein>
    <recommendedName>
        <fullName evidence="11">Ribosomal protein S7</fullName>
    </recommendedName>
</protein>
<evidence type="ECO:0000259" key="8">
    <source>
        <dbReference type="Pfam" id="PF07732"/>
    </source>
</evidence>
<dbReference type="Pfam" id="PF07732">
    <property type="entry name" value="Cu-oxidase_3"/>
    <property type="match status" value="1"/>
</dbReference>
<dbReference type="GO" id="GO:0015935">
    <property type="term" value="C:small ribosomal subunit"/>
    <property type="evidence" value="ECO:0007669"/>
    <property type="project" value="InterPro"/>
</dbReference>
<dbReference type="GO" id="GO:0003735">
    <property type="term" value="F:structural constituent of ribosome"/>
    <property type="evidence" value="ECO:0007669"/>
    <property type="project" value="InterPro"/>
</dbReference>
<keyword evidence="4 5" id="KW-0687">Ribonucleoprotein</keyword>
<proteinExistence type="inferred from homology"/>
<gene>
    <name evidence="9" type="ORF">POM88_003611</name>
</gene>
<dbReference type="CDD" id="cd14867">
    <property type="entry name" value="uS7_Eukaryote"/>
    <property type="match status" value="1"/>
</dbReference>
<keyword evidence="6" id="KW-0472">Membrane</keyword>
<evidence type="ECO:0000256" key="5">
    <source>
        <dbReference type="RuleBase" id="RU003619"/>
    </source>
</evidence>